<protein>
    <submittedName>
        <fullName evidence="2">Uncharacterized protein</fullName>
    </submittedName>
</protein>
<evidence type="ECO:0000256" key="1">
    <source>
        <dbReference type="SAM" id="MobiDB-lite"/>
    </source>
</evidence>
<feature type="compositionally biased region" description="Basic and acidic residues" evidence="1">
    <location>
        <begin position="11"/>
        <end position="20"/>
    </location>
</feature>
<dbReference type="GeneID" id="25902741"/>
<feature type="region of interest" description="Disordered" evidence="1">
    <location>
        <begin position="1"/>
        <end position="64"/>
    </location>
</feature>
<name>A0A0L0G9C3_9EUKA</name>
<feature type="compositionally biased region" description="Polar residues" evidence="1">
    <location>
        <begin position="41"/>
        <end position="61"/>
    </location>
</feature>
<sequence length="146" mass="16171">MGAAHSSGEATFDRVERDDNADVDISAELLHSLQEPEKSQSSDSAKSQPPPQTFTYTNSPPVDNAKEADLELMRENIEHLLKESKNEGIKEGRQILDSEETAVSQKAIDKIEEDATDKILSDELQAEQSLEKALNDFEVRHGYGIS</sequence>
<keyword evidence="3" id="KW-1185">Reference proteome</keyword>
<dbReference type="Proteomes" id="UP000054560">
    <property type="component" value="Unassembled WGS sequence"/>
</dbReference>
<evidence type="ECO:0000313" key="3">
    <source>
        <dbReference type="Proteomes" id="UP000054560"/>
    </source>
</evidence>
<reference evidence="2 3" key="1">
    <citation type="submission" date="2011-02" db="EMBL/GenBank/DDBJ databases">
        <title>The Genome Sequence of Sphaeroforma arctica JP610.</title>
        <authorList>
            <consortium name="The Broad Institute Genome Sequencing Platform"/>
            <person name="Russ C."/>
            <person name="Cuomo C."/>
            <person name="Young S.K."/>
            <person name="Zeng Q."/>
            <person name="Gargeya S."/>
            <person name="Alvarado L."/>
            <person name="Berlin A."/>
            <person name="Chapman S.B."/>
            <person name="Chen Z."/>
            <person name="Freedman E."/>
            <person name="Gellesch M."/>
            <person name="Goldberg J."/>
            <person name="Griggs A."/>
            <person name="Gujja S."/>
            <person name="Heilman E."/>
            <person name="Heiman D."/>
            <person name="Howarth C."/>
            <person name="Mehta T."/>
            <person name="Neiman D."/>
            <person name="Pearson M."/>
            <person name="Roberts A."/>
            <person name="Saif S."/>
            <person name="Shea T."/>
            <person name="Shenoy N."/>
            <person name="Sisk P."/>
            <person name="Stolte C."/>
            <person name="Sykes S."/>
            <person name="White J."/>
            <person name="Yandava C."/>
            <person name="Burger G."/>
            <person name="Gray M.W."/>
            <person name="Holland P.W.H."/>
            <person name="King N."/>
            <person name="Lang F.B.F."/>
            <person name="Roger A.J."/>
            <person name="Ruiz-Trillo I."/>
            <person name="Haas B."/>
            <person name="Nusbaum C."/>
            <person name="Birren B."/>
        </authorList>
    </citation>
    <scope>NUCLEOTIDE SEQUENCE [LARGE SCALE GENOMIC DNA]</scope>
    <source>
        <strain evidence="2 3">JP610</strain>
    </source>
</reference>
<organism evidence="2 3">
    <name type="scientific">Sphaeroforma arctica JP610</name>
    <dbReference type="NCBI Taxonomy" id="667725"/>
    <lineage>
        <taxon>Eukaryota</taxon>
        <taxon>Ichthyosporea</taxon>
        <taxon>Ichthyophonida</taxon>
        <taxon>Sphaeroforma</taxon>
    </lineage>
</organism>
<evidence type="ECO:0000313" key="2">
    <source>
        <dbReference type="EMBL" id="KNC85580.1"/>
    </source>
</evidence>
<dbReference type="EMBL" id="KQ241694">
    <property type="protein sequence ID" value="KNC85580.1"/>
    <property type="molecule type" value="Genomic_DNA"/>
</dbReference>
<gene>
    <name evidence="2" type="ORF">SARC_02237</name>
</gene>
<dbReference type="RefSeq" id="XP_014159482.1">
    <property type="nucleotide sequence ID" value="XM_014304007.1"/>
</dbReference>
<dbReference type="AlphaFoldDB" id="A0A0L0G9C3"/>
<proteinExistence type="predicted"/>
<accession>A0A0L0G9C3</accession>